<reference evidence="11 12" key="1">
    <citation type="journal article" date="2016" name="Nat. Commun.">
        <title>Thousands of microbial genomes shed light on interconnected biogeochemical processes in an aquifer system.</title>
        <authorList>
            <person name="Anantharaman K."/>
            <person name="Brown C.T."/>
            <person name="Hug L.A."/>
            <person name="Sharon I."/>
            <person name="Castelle C.J."/>
            <person name="Probst A.J."/>
            <person name="Thomas B.C."/>
            <person name="Singh A."/>
            <person name="Wilkins M.J."/>
            <person name="Karaoz U."/>
            <person name="Brodie E.L."/>
            <person name="Williams K.H."/>
            <person name="Hubbard S.S."/>
            <person name="Banfield J.F."/>
        </authorList>
    </citation>
    <scope>NUCLEOTIDE SEQUENCE [LARGE SCALE GENOMIC DNA]</scope>
</reference>
<dbReference type="InterPro" id="IPR014729">
    <property type="entry name" value="Rossmann-like_a/b/a_fold"/>
</dbReference>
<dbReference type="Pfam" id="PF00733">
    <property type="entry name" value="Asn_synthase"/>
    <property type="match status" value="1"/>
</dbReference>
<feature type="domain" description="Glutamine amidotransferase type-2" evidence="10">
    <location>
        <begin position="2"/>
        <end position="205"/>
    </location>
</feature>
<dbReference type="EMBL" id="MFJG01000032">
    <property type="protein sequence ID" value="OGG05622.1"/>
    <property type="molecule type" value="Genomic_DNA"/>
</dbReference>
<evidence type="ECO:0000256" key="2">
    <source>
        <dbReference type="ARBA" id="ARBA00005752"/>
    </source>
</evidence>
<evidence type="ECO:0000256" key="3">
    <source>
        <dbReference type="ARBA" id="ARBA00012737"/>
    </source>
</evidence>
<dbReference type="CDD" id="cd00712">
    <property type="entry name" value="AsnB"/>
    <property type="match status" value="1"/>
</dbReference>
<dbReference type="GO" id="GO:0005829">
    <property type="term" value="C:cytosol"/>
    <property type="evidence" value="ECO:0007669"/>
    <property type="project" value="TreeGrafter"/>
</dbReference>
<dbReference type="STRING" id="1798377.A2872_00700"/>
<dbReference type="InterPro" id="IPR017932">
    <property type="entry name" value="GATase_2_dom"/>
</dbReference>
<keyword evidence="6 8" id="KW-0315">Glutamine amidotransferase</keyword>
<dbReference type="InterPro" id="IPR051786">
    <property type="entry name" value="ASN_synthetase/amidase"/>
</dbReference>
<evidence type="ECO:0000259" key="10">
    <source>
        <dbReference type="PROSITE" id="PS51278"/>
    </source>
</evidence>
<protein>
    <recommendedName>
        <fullName evidence="3">asparagine synthase (glutamine-hydrolyzing)</fullName>
        <ecNumber evidence="3">6.3.5.4</ecNumber>
    </recommendedName>
</protein>
<dbReference type="PANTHER" id="PTHR43284:SF1">
    <property type="entry name" value="ASPARAGINE SYNTHETASE"/>
    <property type="match status" value="1"/>
</dbReference>
<dbReference type="AlphaFoldDB" id="A0A1F5Z0H0"/>
<evidence type="ECO:0000256" key="7">
    <source>
        <dbReference type="ARBA" id="ARBA00048741"/>
    </source>
</evidence>
<dbReference type="CDD" id="cd01991">
    <property type="entry name" value="Asn_synthase_B_C"/>
    <property type="match status" value="1"/>
</dbReference>
<feature type="binding site" evidence="9">
    <location>
        <position position="93"/>
    </location>
    <ligand>
        <name>L-glutamine</name>
        <dbReference type="ChEBI" id="CHEBI:58359"/>
    </ligand>
</feature>
<feature type="active site" description="For GATase activity" evidence="8">
    <location>
        <position position="2"/>
    </location>
</feature>
<dbReference type="PIRSF" id="PIRSF001589">
    <property type="entry name" value="Asn_synthetase_glu-h"/>
    <property type="match status" value="1"/>
</dbReference>
<dbReference type="NCBIfam" id="TIGR01536">
    <property type="entry name" value="asn_synth_AEB"/>
    <property type="match status" value="1"/>
</dbReference>
<dbReference type="PROSITE" id="PS51278">
    <property type="entry name" value="GATASE_TYPE_2"/>
    <property type="match status" value="1"/>
</dbReference>
<dbReference type="EC" id="6.3.5.4" evidence="3"/>
<gene>
    <name evidence="11" type="ORF">A2872_00700</name>
</gene>
<dbReference type="InterPro" id="IPR006426">
    <property type="entry name" value="Asn_synth_AEB"/>
</dbReference>
<dbReference type="Proteomes" id="UP000178681">
    <property type="component" value="Unassembled WGS sequence"/>
</dbReference>
<comment type="pathway">
    <text evidence="1">Amino-acid biosynthesis; L-asparagine biosynthesis; L-asparagine from L-aspartate (L-Gln route): step 1/1.</text>
</comment>
<dbReference type="GO" id="GO:0004066">
    <property type="term" value="F:asparagine synthase (glutamine-hydrolyzing) activity"/>
    <property type="evidence" value="ECO:0007669"/>
    <property type="project" value="UniProtKB-EC"/>
</dbReference>
<dbReference type="InterPro" id="IPR033738">
    <property type="entry name" value="AsnB_N"/>
</dbReference>
<dbReference type="InterPro" id="IPR029055">
    <property type="entry name" value="Ntn_hydrolases_N"/>
</dbReference>
<evidence type="ECO:0000313" key="12">
    <source>
        <dbReference type="Proteomes" id="UP000178681"/>
    </source>
</evidence>
<dbReference type="SUPFAM" id="SSF56235">
    <property type="entry name" value="N-terminal nucleophile aminohydrolases (Ntn hydrolases)"/>
    <property type="match status" value="1"/>
</dbReference>
<keyword evidence="5 9" id="KW-0067">ATP-binding</keyword>
<dbReference type="InterPro" id="IPR001962">
    <property type="entry name" value="Asn_synthase"/>
</dbReference>
<evidence type="ECO:0000313" key="11">
    <source>
        <dbReference type="EMBL" id="OGG05622.1"/>
    </source>
</evidence>
<evidence type="ECO:0000256" key="6">
    <source>
        <dbReference type="ARBA" id="ARBA00022962"/>
    </source>
</evidence>
<keyword evidence="4 9" id="KW-0547">Nucleotide-binding</keyword>
<dbReference type="SUPFAM" id="SSF52402">
    <property type="entry name" value="Adenine nucleotide alpha hydrolases-like"/>
    <property type="match status" value="1"/>
</dbReference>
<dbReference type="PANTHER" id="PTHR43284">
    <property type="entry name" value="ASPARAGINE SYNTHETASE (GLUTAMINE-HYDROLYZING)"/>
    <property type="match status" value="1"/>
</dbReference>
<evidence type="ECO:0000256" key="8">
    <source>
        <dbReference type="PIRSR" id="PIRSR001589-1"/>
    </source>
</evidence>
<proteinExistence type="inferred from homology"/>
<dbReference type="GO" id="GO:0006529">
    <property type="term" value="P:asparagine biosynthetic process"/>
    <property type="evidence" value="ECO:0007669"/>
    <property type="project" value="UniProtKB-KW"/>
</dbReference>
<comment type="similarity">
    <text evidence="2">Belongs to the asparagine synthetase family.</text>
</comment>
<dbReference type="Gene3D" id="3.40.50.620">
    <property type="entry name" value="HUPs"/>
    <property type="match status" value="1"/>
</dbReference>
<evidence type="ECO:0000256" key="4">
    <source>
        <dbReference type="ARBA" id="ARBA00022741"/>
    </source>
</evidence>
<keyword evidence="8" id="KW-0028">Amino-acid biosynthesis</keyword>
<keyword evidence="8" id="KW-0061">Asparagine biosynthesis</keyword>
<name>A0A1F5Z0H0_9BACT</name>
<evidence type="ECO:0000256" key="1">
    <source>
        <dbReference type="ARBA" id="ARBA00005187"/>
    </source>
</evidence>
<sequence length="584" mass="67819">MCGIFGFIGYKDDYLLKTMGECLSHRGPDDEDYFKKDLVNLGYRRLSIIDVKKSFQPLFNEDKSIVLLFNGEIYNFGELREKLSKHKFITDGDGETIIHWYEEHGPFGFKDLNGMFAFTLYDLKKGKVYLVRDHFGIKPLYYYAQNNQIIYASEIKAILKKIKARPNTKVIRNYLLTRAHDNTDETFFTGIKRIPFGSYLEWDIKTGKHTMNSFWSSPSEASITKEPVNELETINKFRELFLDSVKLRLISEVPVGTALSGGLDSSAVVCTVPNLKTFSAVFPGGVNNEEDYIDEVVAKTGVKAFKVYPKVFEFWQDTEKLISAQDEPMISTGPYAQWKVMEKARAEGIKVIIDGQGVDEMLAGYIPYHFVYFKELLGKKDYLKLIVEIIMARDLIIPLIKSKFKSQFDVGSLFPFTTPNNKVSNNLKSRLRKDLFYDSLPALLRYEDHNSMAFSIESRVPFLDYRLVEFVLSLPSNYIIRNGWNKWIMRQALKDLLPKKIATRRWKVGFSTPEVAWLRQSAEKIREIFQSKTFLSRPYFNHAKIQAAFEDFVSGKNDDSMVFWRIINVELWLRQYFDQTRVKI</sequence>
<evidence type="ECO:0000256" key="5">
    <source>
        <dbReference type="ARBA" id="ARBA00022840"/>
    </source>
</evidence>
<organism evidence="11 12">
    <name type="scientific">Candidatus Gottesmanbacteria bacterium RIFCSPHIGHO2_01_FULL_42_12</name>
    <dbReference type="NCBI Taxonomy" id="1798377"/>
    <lineage>
        <taxon>Bacteria</taxon>
        <taxon>Candidatus Gottesmaniibacteriota</taxon>
    </lineage>
</organism>
<dbReference type="Pfam" id="PF13537">
    <property type="entry name" value="GATase_7"/>
    <property type="match status" value="1"/>
</dbReference>
<evidence type="ECO:0000256" key="9">
    <source>
        <dbReference type="PIRSR" id="PIRSR001589-2"/>
    </source>
</evidence>
<dbReference type="Gene3D" id="3.60.20.10">
    <property type="entry name" value="Glutamine Phosphoribosylpyrophosphate, subunit 1, domain 1"/>
    <property type="match status" value="1"/>
</dbReference>
<dbReference type="GO" id="GO:0005524">
    <property type="term" value="F:ATP binding"/>
    <property type="evidence" value="ECO:0007669"/>
    <property type="project" value="UniProtKB-KW"/>
</dbReference>
<comment type="caution">
    <text evidence="11">The sequence shown here is derived from an EMBL/GenBank/DDBJ whole genome shotgun (WGS) entry which is preliminary data.</text>
</comment>
<comment type="catalytic activity">
    <reaction evidence="7">
        <text>L-aspartate + L-glutamine + ATP + H2O = L-asparagine + L-glutamate + AMP + diphosphate + H(+)</text>
        <dbReference type="Rhea" id="RHEA:12228"/>
        <dbReference type="ChEBI" id="CHEBI:15377"/>
        <dbReference type="ChEBI" id="CHEBI:15378"/>
        <dbReference type="ChEBI" id="CHEBI:29985"/>
        <dbReference type="ChEBI" id="CHEBI:29991"/>
        <dbReference type="ChEBI" id="CHEBI:30616"/>
        <dbReference type="ChEBI" id="CHEBI:33019"/>
        <dbReference type="ChEBI" id="CHEBI:58048"/>
        <dbReference type="ChEBI" id="CHEBI:58359"/>
        <dbReference type="ChEBI" id="CHEBI:456215"/>
        <dbReference type="EC" id="6.3.5.4"/>
    </reaction>
</comment>
<accession>A0A1F5Z0H0</accession>